<proteinExistence type="predicted"/>
<dbReference type="InterPro" id="IPR016024">
    <property type="entry name" value="ARM-type_fold"/>
</dbReference>
<keyword evidence="2" id="KW-1185">Reference proteome</keyword>
<dbReference type="OrthoDB" id="26149at2759"/>
<dbReference type="Proteomes" id="UP000597762">
    <property type="component" value="Unassembled WGS sequence"/>
</dbReference>
<sequence length="209" mass="22909">MLIDGQDETAKVLGRDKEFISRLVEWCGVEEHAGVKGEATRLLAWIIKNSKNAEVMKNIVRADGVQYLVTMATSEHYLMQNEALIALTLIVGSSVLDEAAMALKEAELIEVIANLLKSQQTLPNIIANTLSLTRALVMAVSHRPPQLAQCTLLACTGMLSNMQSNLREELMCAGIPDLAKQLSSHENEDVRNAAEMLINVLEEGPSVER</sequence>
<dbReference type="PANTHER" id="PTHR10957">
    <property type="entry name" value="RAP1 GTPASE-GDP DISSOCIATION STIMULATOR 1"/>
    <property type="match status" value="1"/>
</dbReference>
<evidence type="ECO:0000313" key="2">
    <source>
        <dbReference type="Proteomes" id="UP000597762"/>
    </source>
</evidence>
<dbReference type="InterPro" id="IPR011989">
    <property type="entry name" value="ARM-like"/>
</dbReference>
<dbReference type="AlphaFoldDB" id="A0A812DJF9"/>
<reference evidence="1" key="1">
    <citation type="submission" date="2021-01" db="EMBL/GenBank/DDBJ databases">
        <authorList>
            <person name="Li R."/>
            <person name="Bekaert M."/>
        </authorList>
    </citation>
    <scope>NUCLEOTIDE SEQUENCE</scope>
    <source>
        <strain evidence="1">Farmed</strain>
    </source>
</reference>
<dbReference type="Gene3D" id="1.25.10.10">
    <property type="entry name" value="Leucine-rich Repeat Variant"/>
    <property type="match status" value="1"/>
</dbReference>
<dbReference type="GO" id="GO:0005085">
    <property type="term" value="F:guanyl-nucleotide exchange factor activity"/>
    <property type="evidence" value="ECO:0007669"/>
    <property type="project" value="InterPro"/>
</dbReference>
<protein>
    <submittedName>
        <fullName evidence="1">Uncharacterized protein</fullName>
    </submittedName>
</protein>
<dbReference type="EMBL" id="CAHIKZ030003831">
    <property type="protein sequence ID" value="CAE1304538.1"/>
    <property type="molecule type" value="Genomic_DNA"/>
</dbReference>
<dbReference type="SUPFAM" id="SSF48371">
    <property type="entry name" value="ARM repeat"/>
    <property type="match status" value="1"/>
</dbReference>
<dbReference type="InterPro" id="IPR040144">
    <property type="entry name" value="RAP1GDS1"/>
</dbReference>
<name>A0A812DJF9_ACAPH</name>
<evidence type="ECO:0000313" key="1">
    <source>
        <dbReference type="EMBL" id="CAE1304538.1"/>
    </source>
</evidence>
<organism evidence="1 2">
    <name type="scientific">Acanthosepion pharaonis</name>
    <name type="common">Pharaoh cuttlefish</name>
    <name type="synonym">Sepia pharaonis</name>
    <dbReference type="NCBI Taxonomy" id="158019"/>
    <lineage>
        <taxon>Eukaryota</taxon>
        <taxon>Metazoa</taxon>
        <taxon>Spiralia</taxon>
        <taxon>Lophotrochozoa</taxon>
        <taxon>Mollusca</taxon>
        <taxon>Cephalopoda</taxon>
        <taxon>Coleoidea</taxon>
        <taxon>Decapodiformes</taxon>
        <taxon>Sepiida</taxon>
        <taxon>Sepiina</taxon>
        <taxon>Sepiidae</taxon>
        <taxon>Acanthosepion</taxon>
    </lineage>
</organism>
<gene>
    <name evidence="1" type="ORF">SPHA_57101</name>
</gene>
<accession>A0A812DJF9</accession>
<comment type="caution">
    <text evidence="1">The sequence shown here is derived from an EMBL/GenBank/DDBJ whole genome shotgun (WGS) entry which is preliminary data.</text>
</comment>